<accession>A0A8E7AZ83</accession>
<protein>
    <submittedName>
        <fullName evidence="1">Terminase family protein</fullName>
    </submittedName>
</protein>
<dbReference type="EMBL" id="CP075546">
    <property type="protein sequence ID" value="QVV89029.1"/>
    <property type="molecule type" value="Genomic_DNA"/>
</dbReference>
<reference evidence="1 2" key="1">
    <citation type="submission" date="2021-05" db="EMBL/GenBank/DDBJ databases">
        <title>A novel Methanospirillum isolate from a pyrite-forming mixed culture.</title>
        <authorList>
            <person name="Bunk B."/>
            <person name="Sproer C."/>
            <person name="Spring S."/>
            <person name="Pester M."/>
        </authorList>
    </citation>
    <scope>NUCLEOTIDE SEQUENCE [LARGE SCALE GENOMIC DNA]</scope>
    <source>
        <strain evidence="1 2">J.3.6.1-F.2.7.3</strain>
    </source>
</reference>
<dbReference type="GeneID" id="65095589"/>
<keyword evidence="2" id="KW-1185">Reference proteome</keyword>
<dbReference type="Proteomes" id="UP000680656">
    <property type="component" value="Chromosome"/>
</dbReference>
<dbReference type="KEGG" id="mrtj:KHC33_00355"/>
<sequence length="276" mass="31146">MQEMIKNDLRYALSPVTFSRECLNVEPDPWQAEVMMRPAKRILLNCSRQSGKSTSSSIIALHQALYYPGSLILLISPSLRQSSELFKKVQSFYKMLPDRPKLPEDNKLSMALENGSRIVSLPSSEANIRGFSAVALVIEDEASRVADDLYRAVRPMLAVSAGKIMLMSTPWGKRGHFFEEWTGPNEWERIEIPATKCPRISPVFLAEEEKALGNWWFQQEYMCKFMETTDSLFSYDTIMAAMSDDVEPLFPALGTASQVTMPGLSDDVEPLFIGEK</sequence>
<evidence type="ECO:0000313" key="2">
    <source>
        <dbReference type="Proteomes" id="UP000680656"/>
    </source>
</evidence>
<organism evidence="1 2">
    <name type="scientific">Methanospirillum purgamenti</name>
    <dbReference type="NCBI Taxonomy" id="2834276"/>
    <lineage>
        <taxon>Archaea</taxon>
        <taxon>Methanobacteriati</taxon>
        <taxon>Methanobacteriota</taxon>
        <taxon>Stenosarchaea group</taxon>
        <taxon>Methanomicrobia</taxon>
        <taxon>Methanomicrobiales</taxon>
        <taxon>Methanospirillaceae</taxon>
        <taxon>Methanospirillum</taxon>
    </lineage>
</organism>
<proteinExistence type="predicted"/>
<dbReference type="InterPro" id="IPR027417">
    <property type="entry name" value="P-loop_NTPase"/>
</dbReference>
<evidence type="ECO:0000313" key="1">
    <source>
        <dbReference type="EMBL" id="QVV89029.1"/>
    </source>
</evidence>
<dbReference type="Pfam" id="PF03237">
    <property type="entry name" value="Terminase_6N"/>
    <property type="match status" value="1"/>
</dbReference>
<dbReference type="RefSeq" id="WP_214419831.1">
    <property type="nucleotide sequence ID" value="NZ_CP075546.1"/>
</dbReference>
<name>A0A8E7AZ83_9EURY</name>
<dbReference type="AlphaFoldDB" id="A0A8E7AZ83"/>
<gene>
    <name evidence="1" type="ORF">KHC33_00355</name>
</gene>
<dbReference type="Gene3D" id="3.40.50.300">
    <property type="entry name" value="P-loop containing nucleotide triphosphate hydrolases"/>
    <property type="match status" value="1"/>
</dbReference>